<dbReference type="InterPro" id="IPR036909">
    <property type="entry name" value="Cyt_c-like_dom_sf"/>
</dbReference>
<name>A0A8J3D5C7_9BACT</name>
<feature type="signal peptide" evidence="6">
    <location>
        <begin position="1"/>
        <end position="25"/>
    </location>
</feature>
<comment type="caution">
    <text evidence="8">The sequence shown here is derived from an EMBL/GenBank/DDBJ whole genome shotgun (WGS) entry which is preliminary data.</text>
</comment>
<evidence type="ECO:0000256" key="1">
    <source>
        <dbReference type="ARBA" id="ARBA00022617"/>
    </source>
</evidence>
<organism evidence="8 9">
    <name type="scientific">Persicitalea jodogahamensis</name>
    <dbReference type="NCBI Taxonomy" id="402147"/>
    <lineage>
        <taxon>Bacteria</taxon>
        <taxon>Pseudomonadati</taxon>
        <taxon>Bacteroidota</taxon>
        <taxon>Cytophagia</taxon>
        <taxon>Cytophagales</taxon>
        <taxon>Spirosomataceae</taxon>
        <taxon>Persicitalea</taxon>
    </lineage>
</organism>
<keyword evidence="1 5" id="KW-0349">Heme</keyword>
<evidence type="ECO:0000256" key="2">
    <source>
        <dbReference type="ARBA" id="ARBA00022723"/>
    </source>
</evidence>
<proteinExistence type="predicted"/>
<keyword evidence="4" id="KW-1015">Disulfide bond</keyword>
<dbReference type="InterPro" id="IPR036939">
    <property type="entry name" value="Cu2_ascorb_mOase_N_sf"/>
</dbReference>
<dbReference type="EMBL" id="BMXF01000001">
    <property type="protein sequence ID" value="GHB55473.1"/>
    <property type="molecule type" value="Genomic_DNA"/>
</dbReference>
<dbReference type="GO" id="GO:0016715">
    <property type="term" value="F:oxidoreductase activity, acting on paired donors, with incorporation or reduction of molecular oxygen, reduced ascorbate as one donor, and incorporation of one atom of oxygen"/>
    <property type="evidence" value="ECO:0007669"/>
    <property type="project" value="InterPro"/>
</dbReference>
<dbReference type="SUPFAM" id="SSF49742">
    <property type="entry name" value="PHM/PNGase F"/>
    <property type="match status" value="2"/>
</dbReference>
<dbReference type="InterPro" id="IPR009056">
    <property type="entry name" value="Cyt_c-like_dom"/>
</dbReference>
<dbReference type="Gene3D" id="2.60.120.230">
    <property type="match status" value="1"/>
</dbReference>
<dbReference type="GO" id="GO:0009055">
    <property type="term" value="F:electron transfer activity"/>
    <property type="evidence" value="ECO:0007669"/>
    <property type="project" value="InterPro"/>
</dbReference>
<evidence type="ECO:0000256" key="3">
    <source>
        <dbReference type="ARBA" id="ARBA00023004"/>
    </source>
</evidence>
<evidence type="ECO:0000256" key="6">
    <source>
        <dbReference type="SAM" id="SignalP"/>
    </source>
</evidence>
<evidence type="ECO:0000259" key="7">
    <source>
        <dbReference type="PROSITE" id="PS51007"/>
    </source>
</evidence>
<dbReference type="InterPro" id="IPR014784">
    <property type="entry name" value="Cu2_ascorb_mOase-like_C"/>
</dbReference>
<keyword evidence="3 5" id="KW-0408">Iron</keyword>
<feature type="domain" description="Cytochrome c" evidence="7">
    <location>
        <begin position="21"/>
        <end position="112"/>
    </location>
</feature>
<reference evidence="8 9" key="1">
    <citation type="journal article" date="2014" name="Int. J. Syst. Evol. Microbiol.">
        <title>Complete genome sequence of Corynebacterium casei LMG S-19264T (=DSM 44701T), isolated from a smear-ripened cheese.</title>
        <authorList>
            <consortium name="US DOE Joint Genome Institute (JGI-PGF)"/>
            <person name="Walter F."/>
            <person name="Albersmeier A."/>
            <person name="Kalinowski J."/>
            <person name="Ruckert C."/>
        </authorList>
    </citation>
    <scope>NUCLEOTIDE SEQUENCE [LARGE SCALE GENOMIC DNA]</scope>
    <source>
        <strain evidence="8 9">KCTC 12866</strain>
    </source>
</reference>
<accession>A0A8J3D5C7</accession>
<sequence length="447" mass="50558">MILKPIKYLFSCLAVICLTAATARAQSVTFYENIQPIILNNCAVCHRPGEAAPFSLITYEDVVKRSKFIRKVVSTRYMPPWKADDHYVDFANNRSLDDSEIASIVAWIDAGTPKGKGNQKAEKALLERAEAGTAYERKPDLTLRMSEPFVQQGDGKERFMVFKVPFEMAAAANVEAIEFTSNNKKIIHHANFAIHPVEDATIDLYNTVTSVNLSGDSKSDYLQWLKYKKEMTYYGGWIPGATFETYPKGMGWVMPRRGVVLLTVHYGPSAIDAESINGVNFFFKKEPIEREVKVISLGSGGIGQKDITPPFMIFANEVKSFALRVANNQPDVSLLYAWPHMHQLGKSFKAYATKADGDTIPLVRIPAWDFRWQEIYRYKKPVLLPKGAVVHIEGTYDNTAQNPMNPHDPPELVLSEGSMRSDQEMMTLILMYVERKEEDSQLTFDWE</sequence>
<keyword evidence="9" id="KW-1185">Reference proteome</keyword>
<dbReference type="RefSeq" id="WP_229580254.1">
    <property type="nucleotide sequence ID" value="NZ_BMXF01000001.1"/>
</dbReference>
<gene>
    <name evidence="8" type="ORF">GCM10007390_05850</name>
</gene>
<feature type="chain" id="PRO_5035211636" description="Cytochrome c domain-containing protein" evidence="6">
    <location>
        <begin position="26"/>
        <end position="447"/>
    </location>
</feature>
<dbReference type="GO" id="GO:0020037">
    <property type="term" value="F:heme binding"/>
    <property type="evidence" value="ECO:0007669"/>
    <property type="project" value="InterPro"/>
</dbReference>
<evidence type="ECO:0000256" key="4">
    <source>
        <dbReference type="ARBA" id="ARBA00023157"/>
    </source>
</evidence>
<protein>
    <recommendedName>
        <fullName evidence="7">Cytochrome c domain-containing protein</fullName>
    </recommendedName>
</protein>
<dbReference type="GO" id="GO:0005507">
    <property type="term" value="F:copper ion binding"/>
    <property type="evidence" value="ECO:0007669"/>
    <property type="project" value="InterPro"/>
</dbReference>
<dbReference type="PROSITE" id="PS51007">
    <property type="entry name" value="CYTC"/>
    <property type="match status" value="1"/>
</dbReference>
<dbReference type="SUPFAM" id="SSF46626">
    <property type="entry name" value="Cytochrome c"/>
    <property type="match status" value="1"/>
</dbReference>
<evidence type="ECO:0000313" key="8">
    <source>
        <dbReference type="EMBL" id="GHB55473.1"/>
    </source>
</evidence>
<evidence type="ECO:0000313" key="9">
    <source>
        <dbReference type="Proteomes" id="UP000598271"/>
    </source>
</evidence>
<dbReference type="Gene3D" id="2.60.120.310">
    <property type="entry name" value="Copper type II, ascorbate-dependent monooxygenase, N-terminal domain"/>
    <property type="match status" value="1"/>
</dbReference>
<dbReference type="AlphaFoldDB" id="A0A8J3D5C7"/>
<dbReference type="InterPro" id="IPR008977">
    <property type="entry name" value="PHM/PNGase_F_dom_sf"/>
</dbReference>
<keyword evidence="6" id="KW-0732">Signal</keyword>
<evidence type="ECO:0000256" key="5">
    <source>
        <dbReference type="PROSITE-ProRule" id="PRU00433"/>
    </source>
</evidence>
<dbReference type="Proteomes" id="UP000598271">
    <property type="component" value="Unassembled WGS sequence"/>
</dbReference>
<keyword evidence="2 5" id="KW-0479">Metal-binding</keyword>